<comment type="caution">
    <text evidence="2">The sequence shown here is derived from an EMBL/GenBank/DDBJ whole genome shotgun (WGS) entry which is preliminary data.</text>
</comment>
<protein>
    <recommendedName>
        <fullName evidence="1">HTH marR-type domain-containing protein</fullName>
    </recommendedName>
</protein>
<gene>
    <name evidence="2" type="ORF">GCM10020369_08890</name>
</gene>
<dbReference type="RefSeq" id="WP_345726651.1">
    <property type="nucleotide sequence ID" value="NZ_BAAAYN010000005.1"/>
</dbReference>
<evidence type="ECO:0000313" key="2">
    <source>
        <dbReference type="EMBL" id="GAA3383346.1"/>
    </source>
</evidence>
<dbReference type="InterPro" id="IPR036388">
    <property type="entry name" value="WH-like_DNA-bd_sf"/>
</dbReference>
<evidence type="ECO:0000313" key="3">
    <source>
        <dbReference type="Proteomes" id="UP001501676"/>
    </source>
</evidence>
<keyword evidence="3" id="KW-1185">Reference proteome</keyword>
<dbReference type="Pfam" id="PF12802">
    <property type="entry name" value="MarR_2"/>
    <property type="match status" value="1"/>
</dbReference>
<name>A0ABP6SR30_9ACTN</name>
<sequence>MATAADTELEQTTLHLVNLIAYSAHNRTYRRRFALVTGLDLPGAEIETVTALTGTPMTTGALAERLRIDITQASRQVARLAALGLAEKERDPADRRRIVVSLTEQAQRRADAWAAVWVNDYALPVDGWATEDVDALGEWLAIVHRVLAPALTSVPERDLPSSWEPTGDENRVRFLRTTVRLARLVGNSHGFQDLLDEARTNLNELTYFTLRDIWRHGPTTVSEIASRLAIDASQASKRVTALREHGLLDEAVDVFDRRSTRLRASRRGTAVVRRIHQNQLAGFLDLLGEVDPASRGRWTTLVKRYVHVLATAEVDERGWLVARGSTARPVTERAAG</sequence>
<dbReference type="SUPFAM" id="SSF46785">
    <property type="entry name" value="Winged helix' DNA-binding domain"/>
    <property type="match status" value="2"/>
</dbReference>
<dbReference type="PANTHER" id="PTHR33164">
    <property type="entry name" value="TRANSCRIPTIONAL REGULATOR, MARR FAMILY"/>
    <property type="match status" value="1"/>
</dbReference>
<dbReference type="InterPro" id="IPR000835">
    <property type="entry name" value="HTH_MarR-typ"/>
</dbReference>
<accession>A0ABP6SR30</accession>
<dbReference type="InterPro" id="IPR039422">
    <property type="entry name" value="MarR/SlyA-like"/>
</dbReference>
<organism evidence="2 3">
    <name type="scientific">Cryptosporangium minutisporangium</name>
    <dbReference type="NCBI Taxonomy" id="113569"/>
    <lineage>
        <taxon>Bacteria</taxon>
        <taxon>Bacillati</taxon>
        <taxon>Actinomycetota</taxon>
        <taxon>Actinomycetes</taxon>
        <taxon>Cryptosporangiales</taxon>
        <taxon>Cryptosporangiaceae</taxon>
        <taxon>Cryptosporangium</taxon>
    </lineage>
</organism>
<reference evidence="3" key="1">
    <citation type="journal article" date="2019" name="Int. J. Syst. Evol. Microbiol.">
        <title>The Global Catalogue of Microorganisms (GCM) 10K type strain sequencing project: providing services to taxonomists for standard genome sequencing and annotation.</title>
        <authorList>
            <consortium name="The Broad Institute Genomics Platform"/>
            <consortium name="The Broad Institute Genome Sequencing Center for Infectious Disease"/>
            <person name="Wu L."/>
            <person name="Ma J."/>
        </authorList>
    </citation>
    <scope>NUCLEOTIDE SEQUENCE [LARGE SCALE GENOMIC DNA]</scope>
    <source>
        <strain evidence="3">JCM 9458</strain>
    </source>
</reference>
<dbReference type="EMBL" id="BAAAYN010000005">
    <property type="protein sequence ID" value="GAA3383346.1"/>
    <property type="molecule type" value="Genomic_DNA"/>
</dbReference>
<proteinExistence type="predicted"/>
<dbReference type="Proteomes" id="UP001501676">
    <property type="component" value="Unassembled WGS sequence"/>
</dbReference>
<dbReference type="Gene3D" id="1.10.10.10">
    <property type="entry name" value="Winged helix-like DNA-binding domain superfamily/Winged helix DNA-binding domain"/>
    <property type="match status" value="2"/>
</dbReference>
<dbReference type="PROSITE" id="PS50995">
    <property type="entry name" value="HTH_MARR_2"/>
    <property type="match status" value="2"/>
</dbReference>
<dbReference type="Pfam" id="PF01047">
    <property type="entry name" value="MarR"/>
    <property type="match status" value="1"/>
</dbReference>
<dbReference type="PANTHER" id="PTHR33164:SF43">
    <property type="entry name" value="HTH-TYPE TRANSCRIPTIONAL REPRESSOR YETL"/>
    <property type="match status" value="1"/>
</dbReference>
<dbReference type="InterPro" id="IPR036390">
    <property type="entry name" value="WH_DNA-bd_sf"/>
</dbReference>
<feature type="domain" description="HTH marR-type" evidence="1">
    <location>
        <begin position="6"/>
        <end position="148"/>
    </location>
</feature>
<dbReference type="SMART" id="SM00347">
    <property type="entry name" value="HTH_MARR"/>
    <property type="match status" value="2"/>
</dbReference>
<feature type="domain" description="HTH marR-type" evidence="1">
    <location>
        <begin position="171"/>
        <end position="307"/>
    </location>
</feature>
<evidence type="ECO:0000259" key="1">
    <source>
        <dbReference type="PROSITE" id="PS50995"/>
    </source>
</evidence>